<accession>A0A4C1VFR0</accession>
<reference evidence="1 2" key="1">
    <citation type="journal article" date="2019" name="Commun. Biol.">
        <title>The bagworm genome reveals a unique fibroin gene that provides high tensile strength.</title>
        <authorList>
            <person name="Kono N."/>
            <person name="Nakamura H."/>
            <person name="Ohtoshi R."/>
            <person name="Tomita M."/>
            <person name="Numata K."/>
            <person name="Arakawa K."/>
        </authorList>
    </citation>
    <scope>NUCLEOTIDE SEQUENCE [LARGE SCALE GENOMIC DNA]</scope>
</reference>
<comment type="caution">
    <text evidence="1">The sequence shown here is derived from an EMBL/GenBank/DDBJ whole genome shotgun (WGS) entry which is preliminary data.</text>
</comment>
<keyword evidence="2" id="KW-1185">Reference proteome</keyword>
<dbReference type="Proteomes" id="UP000299102">
    <property type="component" value="Unassembled WGS sequence"/>
</dbReference>
<evidence type="ECO:0000313" key="1">
    <source>
        <dbReference type="EMBL" id="GBP37152.1"/>
    </source>
</evidence>
<protein>
    <submittedName>
        <fullName evidence="1">Uncharacterized protein</fullName>
    </submittedName>
</protein>
<proteinExistence type="predicted"/>
<gene>
    <name evidence="1" type="ORF">EVAR_24284_1</name>
</gene>
<dbReference type="AlphaFoldDB" id="A0A4C1VFR0"/>
<evidence type="ECO:0000313" key="2">
    <source>
        <dbReference type="Proteomes" id="UP000299102"/>
    </source>
</evidence>
<sequence>MNLFNISRPPKLRGLYSLYVPLFGPQDTEPEGWLRSGKAAGWRDRTEITRTRMSSPRRALDPHVAIVTRAPR</sequence>
<organism evidence="1 2">
    <name type="scientific">Eumeta variegata</name>
    <name type="common">Bagworm moth</name>
    <name type="synonym">Eumeta japonica</name>
    <dbReference type="NCBI Taxonomy" id="151549"/>
    <lineage>
        <taxon>Eukaryota</taxon>
        <taxon>Metazoa</taxon>
        <taxon>Ecdysozoa</taxon>
        <taxon>Arthropoda</taxon>
        <taxon>Hexapoda</taxon>
        <taxon>Insecta</taxon>
        <taxon>Pterygota</taxon>
        <taxon>Neoptera</taxon>
        <taxon>Endopterygota</taxon>
        <taxon>Lepidoptera</taxon>
        <taxon>Glossata</taxon>
        <taxon>Ditrysia</taxon>
        <taxon>Tineoidea</taxon>
        <taxon>Psychidae</taxon>
        <taxon>Oiketicinae</taxon>
        <taxon>Eumeta</taxon>
    </lineage>
</organism>
<name>A0A4C1VFR0_EUMVA</name>
<dbReference type="EMBL" id="BGZK01000329">
    <property type="protein sequence ID" value="GBP37152.1"/>
    <property type="molecule type" value="Genomic_DNA"/>
</dbReference>